<evidence type="ECO:0008006" key="4">
    <source>
        <dbReference type="Google" id="ProtNLM"/>
    </source>
</evidence>
<evidence type="ECO:0000313" key="3">
    <source>
        <dbReference type="Proteomes" id="UP000625711"/>
    </source>
</evidence>
<proteinExistence type="inferred from homology"/>
<dbReference type="SUPFAM" id="SSF51905">
    <property type="entry name" value="FAD/NAD(P)-binding domain"/>
    <property type="match status" value="1"/>
</dbReference>
<protein>
    <recommendedName>
        <fullName evidence="4">Glucose-methanol-choline oxidoreductase N-terminal domain-containing protein</fullName>
    </recommendedName>
</protein>
<dbReference type="Gene3D" id="3.50.50.60">
    <property type="entry name" value="FAD/NAD(P)-binding domain"/>
    <property type="match status" value="1"/>
</dbReference>
<dbReference type="AlphaFoldDB" id="A0A834I3V3"/>
<dbReference type="OrthoDB" id="269227at2759"/>
<dbReference type="GO" id="GO:0050660">
    <property type="term" value="F:flavin adenine dinucleotide binding"/>
    <property type="evidence" value="ECO:0007669"/>
    <property type="project" value="InterPro"/>
</dbReference>
<dbReference type="EMBL" id="JAACXV010013078">
    <property type="protein sequence ID" value="KAF7274112.1"/>
    <property type="molecule type" value="Genomic_DNA"/>
</dbReference>
<name>A0A834I3V3_RHYFE</name>
<dbReference type="InterPro" id="IPR012132">
    <property type="entry name" value="GMC_OxRdtase"/>
</dbReference>
<dbReference type="PANTHER" id="PTHR11552">
    <property type="entry name" value="GLUCOSE-METHANOL-CHOLINE GMC OXIDOREDUCTASE"/>
    <property type="match status" value="1"/>
</dbReference>
<comment type="caution">
    <text evidence="2">The sequence shown here is derived from an EMBL/GenBank/DDBJ whole genome shotgun (WGS) entry which is preliminary data.</text>
</comment>
<accession>A0A834I3V3</accession>
<dbReference type="InterPro" id="IPR036188">
    <property type="entry name" value="FAD/NAD-bd_sf"/>
</dbReference>
<dbReference type="Proteomes" id="UP000625711">
    <property type="component" value="Unassembled WGS sequence"/>
</dbReference>
<evidence type="ECO:0000256" key="1">
    <source>
        <dbReference type="ARBA" id="ARBA00010790"/>
    </source>
</evidence>
<dbReference type="GO" id="GO:0016491">
    <property type="term" value="F:oxidoreductase activity"/>
    <property type="evidence" value="ECO:0007669"/>
    <property type="project" value="TreeGrafter"/>
</dbReference>
<keyword evidence="3" id="KW-1185">Reference proteome</keyword>
<gene>
    <name evidence="2" type="ORF">GWI33_013208</name>
</gene>
<organism evidence="2 3">
    <name type="scientific">Rhynchophorus ferrugineus</name>
    <name type="common">Red palm weevil</name>
    <name type="synonym">Curculio ferrugineus</name>
    <dbReference type="NCBI Taxonomy" id="354439"/>
    <lineage>
        <taxon>Eukaryota</taxon>
        <taxon>Metazoa</taxon>
        <taxon>Ecdysozoa</taxon>
        <taxon>Arthropoda</taxon>
        <taxon>Hexapoda</taxon>
        <taxon>Insecta</taxon>
        <taxon>Pterygota</taxon>
        <taxon>Neoptera</taxon>
        <taxon>Endopterygota</taxon>
        <taxon>Coleoptera</taxon>
        <taxon>Polyphaga</taxon>
        <taxon>Cucujiformia</taxon>
        <taxon>Curculionidae</taxon>
        <taxon>Dryophthorinae</taxon>
        <taxon>Rhynchophorus</taxon>
    </lineage>
</organism>
<evidence type="ECO:0000313" key="2">
    <source>
        <dbReference type="EMBL" id="KAF7274112.1"/>
    </source>
</evidence>
<dbReference type="PANTHER" id="PTHR11552:SF147">
    <property type="entry name" value="CHOLINE DEHYDROGENASE, MITOCHONDRIAL"/>
    <property type="match status" value="1"/>
</dbReference>
<reference evidence="2" key="1">
    <citation type="submission" date="2020-08" db="EMBL/GenBank/DDBJ databases">
        <title>Genome sequencing and assembly of the red palm weevil Rhynchophorus ferrugineus.</title>
        <authorList>
            <person name="Dias G.B."/>
            <person name="Bergman C.M."/>
            <person name="Manee M."/>
        </authorList>
    </citation>
    <scope>NUCLEOTIDE SEQUENCE</scope>
    <source>
        <strain evidence="2">AA-2017</strain>
        <tissue evidence="2">Whole larva</tissue>
    </source>
</reference>
<sequence>MTWIPPNLSEACAVHTTVTTCSASSSFLFIQLVAQLFGWSRDEKRHGGSGGNFNPYFSDFFANYNVVPDFSQEVEEYDFIVVGAGSAGCVVANRLSEESSWKVSLV</sequence>
<comment type="similarity">
    <text evidence="1">Belongs to the GMC oxidoreductase family.</text>
</comment>